<dbReference type="PANTHER" id="PTHR31157">
    <property type="entry name" value="SCP DOMAIN-CONTAINING PROTEIN"/>
    <property type="match status" value="1"/>
</dbReference>
<dbReference type="InterPro" id="IPR014044">
    <property type="entry name" value="CAP_dom"/>
</dbReference>
<evidence type="ECO:0000259" key="2">
    <source>
        <dbReference type="Pfam" id="PF00188"/>
    </source>
</evidence>
<protein>
    <submittedName>
        <fullName evidence="3">CAP domain-containing protein</fullName>
    </submittedName>
</protein>
<dbReference type="Gene3D" id="3.40.33.10">
    <property type="entry name" value="CAP"/>
    <property type="match status" value="1"/>
</dbReference>
<gene>
    <name evidence="3" type="ORF">ENJ78_00685</name>
</gene>
<dbReference type="CDD" id="cd05379">
    <property type="entry name" value="CAP_bacterial"/>
    <property type="match status" value="1"/>
</dbReference>
<proteinExistence type="predicted"/>
<sequence>MPHRLFLPKKNKRSPILSLVSLLFVNIFLLLLILLRTTSIDSTGLKILGFATDINVSELYNKTNQMRIQNGLQPLSYNSVLAKAAEKKALDMFEDDYWAHIAPDGTTPWDFIKGEGYRYTYAGENLARDFNKSDSVVKAWMNSPTHRENLLNPNYTEIGFAVVNGVLNGEKTTLVVQMFGKPVGAKVVNKPAPSGETAEVAVLQEEPSQNVPAPEIAVTNTEKPVSVLPSKDTSLITLDAGYALSFAYFLLGFFLVSLLIDGFVAFKRGHFRLTGNTLSHLVLFISTLLFLLYLNNPNIL</sequence>
<dbReference type="InterPro" id="IPR035940">
    <property type="entry name" value="CAP_sf"/>
</dbReference>
<organism evidence="3">
    <name type="scientific">candidate division WWE3 bacterium</name>
    <dbReference type="NCBI Taxonomy" id="2053526"/>
    <lineage>
        <taxon>Bacteria</taxon>
        <taxon>Katanobacteria</taxon>
    </lineage>
</organism>
<dbReference type="EMBL" id="DRNS01000051">
    <property type="protein sequence ID" value="HHH14207.1"/>
    <property type="molecule type" value="Genomic_DNA"/>
</dbReference>
<dbReference type="PANTHER" id="PTHR31157:SF1">
    <property type="entry name" value="SCP DOMAIN-CONTAINING PROTEIN"/>
    <property type="match status" value="1"/>
</dbReference>
<accession>A0A7V5J021</accession>
<feature type="transmembrane region" description="Helical" evidence="1">
    <location>
        <begin position="278"/>
        <end position="294"/>
    </location>
</feature>
<feature type="transmembrane region" description="Helical" evidence="1">
    <location>
        <begin position="16"/>
        <end position="35"/>
    </location>
</feature>
<dbReference type="AlphaFoldDB" id="A0A7V5J021"/>
<keyword evidence="1" id="KW-1133">Transmembrane helix</keyword>
<keyword evidence="1" id="KW-0812">Transmembrane</keyword>
<dbReference type="SUPFAM" id="SSF55797">
    <property type="entry name" value="PR-1-like"/>
    <property type="match status" value="1"/>
</dbReference>
<evidence type="ECO:0000256" key="1">
    <source>
        <dbReference type="SAM" id="Phobius"/>
    </source>
</evidence>
<comment type="caution">
    <text evidence="3">The sequence shown here is derived from an EMBL/GenBank/DDBJ whole genome shotgun (WGS) entry which is preliminary data.</text>
</comment>
<keyword evidence="1" id="KW-0472">Membrane</keyword>
<feature type="domain" description="SCP" evidence="2">
    <location>
        <begin position="61"/>
        <end position="169"/>
    </location>
</feature>
<feature type="transmembrane region" description="Helical" evidence="1">
    <location>
        <begin position="240"/>
        <end position="266"/>
    </location>
</feature>
<evidence type="ECO:0000313" key="3">
    <source>
        <dbReference type="EMBL" id="HHH14207.1"/>
    </source>
</evidence>
<dbReference type="Pfam" id="PF00188">
    <property type="entry name" value="CAP"/>
    <property type="match status" value="1"/>
</dbReference>
<dbReference type="Proteomes" id="UP000886106">
    <property type="component" value="Unassembled WGS sequence"/>
</dbReference>
<reference evidence="3" key="1">
    <citation type="journal article" date="2020" name="mSystems">
        <title>Genome- and Community-Level Interaction Insights into Carbon Utilization and Element Cycling Functions of Hydrothermarchaeota in Hydrothermal Sediment.</title>
        <authorList>
            <person name="Zhou Z."/>
            <person name="Liu Y."/>
            <person name="Xu W."/>
            <person name="Pan J."/>
            <person name="Luo Z.H."/>
            <person name="Li M."/>
        </authorList>
    </citation>
    <scope>NUCLEOTIDE SEQUENCE [LARGE SCALE GENOMIC DNA]</scope>
    <source>
        <strain evidence="3">HyVt-517</strain>
    </source>
</reference>
<name>A0A7V5J021_UNCKA</name>